<keyword evidence="1" id="KW-0472">Membrane</keyword>
<evidence type="ECO:0000313" key="3">
    <source>
        <dbReference type="Proteomes" id="UP000008204"/>
    </source>
</evidence>
<reference evidence="3" key="1">
    <citation type="journal article" date="2011" name="MBio">
        <title>Novel metabolic attributes of the genus Cyanothece, comprising a group of unicellular nitrogen-fixing Cyanobacteria.</title>
        <authorList>
            <person name="Bandyopadhyay A."/>
            <person name="Elvitigala T."/>
            <person name="Welsh E."/>
            <person name="Stockel J."/>
            <person name="Liberton M."/>
            <person name="Min H."/>
            <person name="Sherman L.A."/>
            <person name="Pakrasi H.B."/>
        </authorList>
    </citation>
    <scope>NUCLEOTIDE SEQUENCE [LARGE SCALE GENOMIC DNA]</scope>
    <source>
        <strain evidence="3">PCC 8801</strain>
    </source>
</reference>
<accession>B7JYW4</accession>
<keyword evidence="1" id="KW-1133">Transmembrane helix</keyword>
<dbReference type="OrthoDB" id="503367at2"/>
<organism evidence="2 3">
    <name type="scientific">Rippkaea orientalis (strain PCC 8801 / RF-1)</name>
    <name type="common">Cyanothece sp. (strain PCC 8801)</name>
    <dbReference type="NCBI Taxonomy" id="41431"/>
    <lineage>
        <taxon>Bacteria</taxon>
        <taxon>Bacillati</taxon>
        <taxon>Cyanobacteriota</taxon>
        <taxon>Cyanophyceae</taxon>
        <taxon>Oscillatoriophycideae</taxon>
        <taxon>Chroococcales</taxon>
        <taxon>Aphanothecaceae</taxon>
        <taxon>Rippkaea</taxon>
        <taxon>Rippkaea orientalis</taxon>
    </lineage>
</organism>
<evidence type="ECO:0000256" key="1">
    <source>
        <dbReference type="SAM" id="Phobius"/>
    </source>
</evidence>
<dbReference type="STRING" id="41431.PCC8801_2004"/>
<sequence length="636" mass="71217">MNQSTETPTAIKDLPIKLKIPVQLRKLNELPWQAWAIALIVASGTVGFTATSMLLSLPKSAQCTRVFWPIASASTRIYCAQLEAEQGTVDSLLKAINLVEALPANHPLRDDINQNVEEWAVAILDIAEKEFQAGKLDEAISIARKIPSHVQVYNVVDERIEAWRSLWQEGEAIFAEVEEHLRNAEWNQAFRTAVKLLNLDNEYWSTIKYDETIKEIQLAQEESSKLDKAYSILRRGGVDNWLQAITEAQQVAADSYAYREAQKLIEEAKEKLVSHIEGLMDDNRWESVLEVVDRLPESLALTEEITDWKALASAGLEAQNGTVESLQTAIASAQEIDADRPLYQDAQDLISRWQLEIEGVTHLQKARDLAQGGTINDLNGAIASAELVTSVNPRYGEAQGEIRDWRRRIQISEDQPLLDQARDLSRDGSIASLQEAIAKASLIGANRALSSEAQQEIEKWRNSIQRQEDQPLLDQAIALGDVKDYNAAISTAERIGRGRVLYQEAQNNIRGWRREIRAQKNLQEAYLIAQGRTPQALASAISLVQKIPRSTDVSLESRQVLNRWSAELLSMAEDQARRSLLEEAIKLARMVPSDSEVYNSAQLQIQAWKGILQPPTPAVINETNQPLLPINSPQNQ</sequence>
<proteinExistence type="predicted"/>
<dbReference type="EMBL" id="CP001287">
    <property type="protein sequence ID" value="ACK66041.1"/>
    <property type="molecule type" value="Genomic_DNA"/>
</dbReference>
<keyword evidence="1" id="KW-0812">Transmembrane</keyword>
<gene>
    <name evidence="2" type="ordered locus">PCC8801_2004</name>
</gene>
<keyword evidence="3" id="KW-1185">Reference proteome</keyword>
<dbReference type="eggNOG" id="COG0457">
    <property type="taxonomic scope" value="Bacteria"/>
</dbReference>
<evidence type="ECO:0000313" key="2">
    <source>
        <dbReference type="EMBL" id="ACK66041.1"/>
    </source>
</evidence>
<dbReference type="Proteomes" id="UP000008204">
    <property type="component" value="Chromosome"/>
</dbReference>
<feature type="transmembrane region" description="Helical" evidence="1">
    <location>
        <begin position="32"/>
        <end position="55"/>
    </location>
</feature>
<dbReference type="AlphaFoldDB" id="B7JYW4"/>
<dbReference type="KEGG" id="cyp:PCC8801_2004"/>
<dbReference type="RefSeq" id="WP_012595311.1">
    <property type="nucleotide sequence ID" value="NC_011726.1"/>
</dbReference>
<protein>
    <submittedName>
        <fullName evidence="2">Uncharacterized protein</fullName>
    </submittedName>
</protein>
<dbReference type="HOGENOM" id="CLU_019646_0_0_3"/>
<name>B7JYW4_RIPO1</name>